<keyword evidence="2" id="KW-1185">Reference proteome</keyword>
<dbReference type="Proteomes" id="UP000597444">
    <property type="component" value="Unassembled WGS sequence"/>
</dbReference>
<accession>A0A8J3MZV5</accession>
<gene>
    <name evidence="1" type="ORF">KSF_006580</name>
</gene>
<name>A0A8J3MZV5_9CHLR</name>
<comment type="caution">
    <text evidence="1">The sequence shown here is derived from an EMBL/GenBank/DDBJ whole genome shotgun (WGS) entry which is preliminary data.</text>
</comment>
<dbReference type="AlphaFoldDB" id="A0A8J3MZV5"/>
<evidence type="ECO:0000313" key="2">
    <source>
        <dbReference type="Proteomes" id="UP000597444"/>
    </source>
</evidence>
<organism evidence="1 2">
    <name type="scientific">Reticulibacter mediterranei</name>
    <dbReference type="NCBI Taxonomy" id="2778369"/>
    <lineage>
        <taxon>Bacteria</taxon>
        <taxon>Bacillati</taxon>
        <taxon>Chloroflexota</taxon>
        <taxon>Ktedonobacteria</taxon>
        <taxon>Ktedonobacterales</taxon>
        <taxon>Reticulibacteraceae</taxon>
        <taxon>Reticulibacter</taxon>
    </lineage>
</organism>
<sequence>MYLRGVALLSREGKRFASQPLHVPYGRDVKETLIFAIEVGGVLVSDTIGHPRGIEVFLEHETTRLQEAQLLLEL</sequence>
<evidence type="ECO:0000313" key="1">
    <source>
        <dbReference type="EMBL" id="GHO90610.1"/>
    </source>
</evidence>
<protein>
    <submittedName>
        <fullName evidence="1">Uncharacterized protein</fullName>
    </submittedName>
</protein>
<proteinExistence type="predicted"/>
<reference evidence="1" key="1">
    <citation type="submission" date="2020-10" db="EMBL/GenBank/DDBJ databases">
        <title>Taxonomic study of unclassified bacteria belonging to the class Ktedonobacteria.</title>
        <authorList>
            <person name="Yabe S."/>
            <person name="Wang C.M."/>
            <person name="Zheng Y."/>
            <person name="Sakai Y."/>
            <person name="Cavaletti L."/>
            <person name="Monciardini P."/>
            <person name="Donadio S."/>
        </authorList>
    </citation>
    <scope>NUCLEOTIDE SEQUENCE</scope>
    <source>
        <strain evidence="1">ID150040</strain>
    </source>
</reference>
<dbReference type="EMBL" id="BNJK01000001">
    <property type="protein sequence ID" value="GHO90610.1"/>
    <property type="molecule type" value="Genomic_DNA"/>
</dbReference>